<evidence type="ECO:0000256" key="2">
    <source>
        <dbReference type="SAM" id="MobiDB-lite"/>
    </source>
</evidence>
<reference evidence="3 4" key="1">
    <citation type="journal article" date="2014" name="PLoS Genet.">
        <title>The Genome of Spironucleus salmonicida Highlights a Fish Pathogen Adapted to Fluctuating Environments.</title>
        <authorList>
            <person name="Xu F."/>
            <person name="Jerlstrom-Hultqvist J."/>
            <person name="Einarsson E."/>
            <person name="Astvaldsson A."/>
            <person name="Svard S.G."/>
            <person name="Andersson J.O."/>
        </authorList>
    </citation>
    <scope>NUCLEOTIDE SEQUENCE</scope>
    <source>
        <strain evidence="4">ATCC 50377</strain>
    </source>
</reference>
<evidence type="ECO:0000313" key="4">
    <source>
        <dbReference type="EMBL" id="KAH0576457.1"/>
    </source>
</evidence>
<dbReference type="Proteomes" id="UP000018208">
    <property type="component" value="Unassembled WGS sequence"/>
</dbReference>
<feature type="compositionally biased region" description="Polar residues" evidence="2">
    <location>
        <begin position="699"/>
        <end position="719"/>
    </location>
</feature>
<dbReference type="VEuPathDB" id="GiardiaDB:SS50377_22021"/>
<feature type="region of interest" description="Disordered" evidence="2">
    <location>
        <begin position="769"/>
        <end position="789"/>
    </location>
</feature>
<feature type="coiled-coil region" evidence="1">
    <location>
        <begin position="277"/>
        <end position="371"/>
    </location>
</feature>
<feature type="region of interest" description="Disordered" evidence="2">
    <location>
        <begin position="687"/>
        <end position="719"/>
    </location>
</feature>
<dbReference type="EMBL" id="AUWU02000002">
    <property type="protein sequence ID" value="KAH0576457.1"/>
    <property type="molecule type" value="Genomic_DNA"/>
</dbReference>
<evidence type="ECO:0000313" key="5">
    <source>
        <dbReference type="Proteomes" id="UP000018208"/>
    </source>
</evidence>
<organism evidence="3">
    <name type="scientific">Spironucleus salmonicida</name>
    <dbReference type="NCBI Taxonomy" id="348837"/>
    <lineage>
        <taxon>Eukaryota</taxon>
        <taxon>Metamonada</taxon>
        <taxon>Diplomonadida</taxon>
        <taxon>Hexamitidae</taxon>
        <taxon>Hexamitinae</taxon>
        <taxon>Spironucleus</taxon>
    </lineage>
</organism>
<accession>V6LYD1</accession>
<dbReference type="EMBL" id="KI546089">
    <property type="protein sequence ID" value="EST45814.1"/>
    <property type="molecule type" value="Genomic_DNA"/>
</dbReference>
<sequence length="1905" mass="220895">MKNLPAPIPNRITYKKTTSEQIIDSKTPITRTRSPIRMIKTSQSSREPNIQVDAEFLQTAALAQQRTFSRRANEQDWIDLGNELKCSAADHLISNEKSRINQDLNKAIVFGGALQVVKTIDAKNNFDPLDLEEDMIQMIQVQENNQKINVSSIDEFEMYALSFDAVIDFMQAQNNSALVQSLISLKQYFLQKTASKPTQLKAMETAMISLDAQNMQQQRDYNELQHKYNILNNQLIVEQEKGVRSSKYQDQLREVIIFSENEKTEQARDIVTKTIRIEVMEKEIKQTSQLLNDALARCKRLSYASQKLKTVAEKASERYSNAERQLVFEQRARLQADSKKAEFEVQATRYLKEYEKMVKCFEDEQRRNEIERAKLYTKITNLQENSGFGSNLDSSQFNKIVQKACTTLIQLKSVDEYSLGSILGVDYDGIGSFIYIMNTIQNTDSTEKFIEQMKKQLFLGINVGCQASFNIVLDNKILDRQLKIQQNLLQLQNGQKKNSQQESNCTEPSVQVQQQDVFDLINDKQNILTKVQQTRQRNEIEEDSDDPIYAKEKYKFEQIVNQNGAIEYKKVKKQGFQESEVDKQVKARKKEARQQQLEFQKLMKQQLISIQDTQLKNKQSNSLDNNQQSLLELLQNNLQIAVDSSESEISNEDMIIQPEKFIAMTDDEKQNFTKDYVTYQTERKVRKQKQKEQQAQENYLRQNHFQNSSTTEQKLNNSDNIENTELYMFGEGFLDDKYMDKDNKSVLNNQSKSIKQQQIISLNRIYHQKPSTSKLQRTNTSQNDQQGSNQLQIDGHTQEETLQDISGSFMGYQDYNNIQQKSQTLIPSKNSTEHVNTNQVGILVSNKSIQASLNTVDTQLFLQNLRNSQALQPTKQQQEKEEVLNQIQMYIKQNPQLSQKELESITHISNSYIVYKSQQKLKGFTPSETLKSLQQAAVNSAFLNVNDTFIKQQLIEQKNFQIIHDLIQQSALKQGYQISQDTFYKTKYDEPMHINNESNNSLSITNNQSSMQSFNQSRNSIVTDINQQHKSGIMKNFPTNTSMISQVNNHSSQYLTNEKLPPYQQVENNQAVLHQNLEPLNNLYESTDRIAVYDKANLQIGVVNIRNLEFVPSTLLQSSLMDQGFSLDEQSQQIQQQINLDSPLKIIQIEDTDLDVEDLELKINIQQKKNLTLEQEYTKEDVKKIKNDVTQTNITQFVDKLKSSMFKDSQADGVLSSLTKARLEISKQEYYGESKKSIVAMYETKFKLKPVSINEIQELEDILEDTKAKEKDKLIQQVVHSQEDVSNSLNSMLNTQNRYKHLIDEQKFTIDEQQKYEDFVTYLNQKNYNDYYQIQSSTHLSHPIVGTCTSEATSSINIYGLNKFTIIDIEDMIAQKYGLVQNQNQIEFYPSIIARGHNIANWYKGQQLDKDKNDMNNITYRVLQNELDNIKQTSEITYQVCKKSLQPQIGENIDFIKVSSISVTSEKLPEIFTQLEQQQQIYFQKQLIKQEPYLKVPIFNNSLKSLNWTIKTIRMIIYERQFSTYSYLILKKAHEEAMITDISLTCNPDQFEIIPGQLQLQQAMSISSFTLLFAQQRYGLKNLVNQLLIQLITSIIYYQYVSSEVFIFTRFFFDDLPADFLLLYLDIRKALKIDQFNSNKLQNNISDITFDNEFILPLIQAIFPTWDSKRKFVLVQQLLQDESSTQISTIKSPIFNSQKPVKQQIDRKLSLSKVTAIILSQFSITRRTTFQNSAFLINHFAQNNSIKTAHFCQFLNSVSVNLEPKELCQKDFNFDEFKQIFVFYEFARFAHFTQQLLRGAVSEKAVSNSNMLEKLTKNANICFSVMTKYAEKTKTEEIENRFQIINKWFQLVYSDLQMLDFTRGIGNLVKIAIEMLKCVESGDEIESQANLVQVILEVVKEKIGY</sequence>
<keyword evidence="1" id="KW-0175">Coiled coil</keyword>
<reference evidence="4" key="2">
    <citation type="submission" date="2020-12" db="EMBL/GenBank/DDBJ databases">
        <title>New Spironucleus salmonicida genome in near-complete chromosomes.</title>
        <authorList>
            <person name="Xu F."/>
            <person name="Kurt Z."/>
            <person name="Jimenez-Gonzalez A."/>
            <person name="Astvaldsson A."/>
            <person name="Andersson J.O."/>
            <person name="Svard S.G."/>
        </authorList>
    </citation>
    <scope>NUCLEOTIDE SEQUENCE</scope>
    <source>
        <strain evidence="4">ATCC 50377</strain>
    </source>
</reference>
<name>V6LYD1_9EUKA</name>
<evidence type="ECO:0000256" key="1">
    <source>
        <dbReference type="SAM" id="Coils"/>
    </source>
</evidence>
<proteinExistence type="predicted"/>
<gene>
    <name evidence="3" type="ORF">SS50377_14389</name>
    <name evidence="4" type="ORF">SS50377_22021</name>
</gene>
<feature type="coiled-coil region" evidence="1">
    <location>
        <begin position="1149"/>
        <end position="1176"/>
    </location>
</feature>
<feature type="coiled-coil region" evidence="1">
    <location>
        <begin position="207"/>
        <end position="241"/>
    </location>
</feature>
<protein>
    <submittedName>
        <fullName evidence="3">Uncharacterized protein</fullName>
    </submittedName>
</protein>
<keyword evidence="5" id="KW-1185">Reference proteome</keyword>
<evidence type="ECO:0000313" key="3">
    <source>
        <dbReference type="EMBL" id="EST45814.1"/>
    </source>
</evidence>